<dbReference type="Gene3D" id="3.40.50.620">
    <property type="entry name" value="HUPs"/>
    <property type="match status" value="1"/>
</dbReference>
<dbReference type="Pfam" id="PF01507">
    <property type="entry name" value="PAPS_reduct"/>
    <property type="match status" value="1"/>
</dbReference>
<dbReference type="KEGG" id="vg:77943279"/>
<reference evidence="2 3" key="1">
    <citation type="submission" date="2019-10" db="EMBL/GenBank/DDBJ databases">
        <title>Complete genome sequence of Erwinia phage Midgardsormr38.</title>
        <authorList>
            <person name="Dislers A."/>
            <person name="Zrelovs N."/>
            <person name="Kazaks A."/>
        </authorList>
    </citation>
    <scope>NUCLEOTIDE SEQUENCE [LARGE SCALE GENOMIC DNA]</scope>
</reference>
<dbReference type="InterPro" id="IPR002500">
    <property type="entry name" value="PAPS_reduct_dom"/>
</dbReference>
<dbReference type="GeneID" id="77943279"/>
<dbReference type="InterPro" id="IPR014729">
    <property type="entry name" value="Rossmann-like_a/b/a_fold"/>
</dbReference>
<sequence length="340" mass="39314">MKNIVSLSGGRTSAYLAHIMKEKDPETEFIFMDTGAEHPKTYEFIRNIVRHWKIRLTCLRVIPNPEMNKPSTYEILSIEQIGPDLEPWKRMLKKYGHPYVGGAFCTDRMKTVPFIKYCDEHFGRGNYTTWLGMRIDEPARLWGGELYKSMIEAGLTKDEVATAYIKSMECIQNTSPDWLRIDLVKEHGIPLHLIDRAMKRLAQCVKDRIRYLAEISDFEKQDVIEWWKEQPFDLEIQEHLGNCVFCIKKSLQKVALAEKDEPVLAAQFIQTLHDFDAKQDKVMYRSNNSLEQVIALFSDTGRDELASRMTSMRQYDTGSCSESCEAFSGQMGFDFSMEAA</sequence>
<feature type="domain" description="Phosphoadenosine phosphosulphate reductase" evidence="1">
    <location>
        <begin position="3"/>
        <end position="64"/>
    </location>
</feature>
<dbReference type="Proteomes" id="UP000349651">
    <property type="component" value="Segment"/>
</dbReference>
<evidence type="ECO:0000313" key="3">
    <source>
        <dbReference type="Proteomes" id="UP000349651"/>
    </source>
</evidence>
<name>A0A5Q2F5J7_9CAUD</name>
<evidence type="ECO:0000313" key="2">
    <source>
        <dbReference type="EMBL" id="QGF22038.1"/>
    </source>
</evidence>
<evidence type="ECO:0000259" key="1">
    <source>
        <dbReference type="Pfam" id="PF01507"/>
    </source>
</evidence>
<dbReference type="SUPFAM" id="SSF52402">
    <property type="entry name" value="Adenine nucleotide alpha hydrolases-like"/>
    <property type="match status" value="1"/>
</dbReference>
<protein>
    <submittedName>
        <fullName evidence="2">Phosphoadenosine phosphosulfate reductase family protein</fullName>
    </submittedName>
</protein>
<proteinExistence type="predicted"/>
<organism evidence="2 3">
    <name type="scientific">Erwinia phage Midgardsormr38</name>
    <dbReference type="NCBI Taxonomy" id="2663326"/>
    <lineage>
        <taxon>Viruses</taxon>
        <taxon>Duplodnaviria</taxon>
        <taxon>Heunggongvirae</taxon>
        <taxon>Uroviricota</taxon>
        <taxon>Caudoviricetes</taxon>
        <taxon>Midgardsormrvirus</taxon>
        <taxon>Midgardsormrvirus midgardsormr38</taxon>
    </lineage>
</organism>
<dbReference type="GO" id="GO:0003824">
    <property type="term" value="F:catalytic activity"/>
    <property type="evidence" value="ECO:0007669"/>
    <property type="project" value="InterPro"/>
</dbReference>
<keyword evidence="3" id="KW-1185">Reference proteome</keyword>
<accession>A0A5Q2F5J7</accession>
<dbReference type="RefSeq" id="YP_010667167.1">
    <property type="nucleotide sequence ID" value="NC_070949.1"/>
</dbReference>
<dbReference type="EMBL" id="MN602881">
    <property type="protein sequence ID" value="QGF22038.1"/>
    <property type="molecule type" value="Genomic_DNA"/>
</dbReference>